<evidence type="ECO:0000256" key="4">
    <source>
        <dbReference type="PROSITE-ProRule" id="PRU00322"/>
    </source>
</evidence>
<dbReference type="SMART" id="SM00547">
    <property type="entry name" value="ZnF_RBZ"/>
    <property type="match status" value="1"/>
</dbReference>
<dbReference type="Pfam" id="PF00641">
    <property type="entry name" value="Zn_ribbon_RanBP"/>
    <property type="match status" value="1"/>
</dbReference>
<dbReference type="SUPFAM" id="SSF90209">
    <property type="entry name" value="Ran binding protein zinc finger-like"/>
    <property type="match status" value="1"/>
</dbReference>
<keyword evidence="7" id="KW-1185">Reference proteome</keyword>
<dbReference type="GO" id="GO:0005737">
    <property type="term" value="C:cytoplasm"/>
    <property type="evidence" value="ECO:0007669"/>
    <property type="project" value="TreeGrafter"/>
</dbReference>
<evidence type="ECO:0000256" key="2">
    <source>
        <dbReference type="ARBA" id="ARBA00022771"/>
    </source>
</evidence>
<evidence type="ECO:0000256" key="1">
    <source>
        <dbReference type="ARBA" id="ARBA00022723"/>
    </source>
</evidence>
<dbReference type="Gene3D" id="4.10.1060.10">
    <property type="entry name" value="Zinc finger, RanBP2-type"/>
    <property type="match status" value="1"/>
</dbReference>
<keyword evidence="3" id="KW-0862">Zinc</keyword>
<keyword evidence="2 4" id="KW-0863">Zinc-finger</keyword>
<dbReference type="AlphaFoldDB" id="A0AA88AIG3"/>
<protein>
    <recommendedName>
        <fullName evidence="5">RanBP2-type domain-containing protein</fullName>
    </recommendedName>
</protein>
<comment type="caution">
    <text evidence="6">The sequence shown here is derived from an EMBL/GenBank/DDBJ whole genome shotgun (WGS) entry which is preliminary data.</text>
</comment>
<evidence type="ECO:0000259" key="5">
    <source>
        <dbReference type="PROSITE" id="PS50199"/>
    </source>
</evidence>
<dbReference type="InterPro" id="IPR001876">
    <property type="entry name" value="Znf_RanBP2"/>
</dbReference>
<dbReference type="GO" id="GO:0008270">
    <property type="term" value="F:zinc ion binding"/>
    <property type="evidence" value="ECO:0007669"/>
    <property type="project" value="UniProtKB-KW"/>
</dbReference>
<keyword evidence="1" id="KW-0479">Metal-binding</keyword>
<dbReference type="PROSITE" id="PS01358">
    <property type="entry name" value="ZF_RANBP2_1"/>
    <property type="match status" value="1"/>
</dbReference>
<dbReference type="PROSITE" id="PS50199">
    <property type="entry name" value="ZF_RANBP2_2"/>
    <property type="match status" value="1"/>
</dbReference>
<gene>
    <name evidence="6" type="ORF">TIFTF001_020453</name>
</gene>
<accession>A0AA88AIG3</accession>
<dbReference type="PANTHER" id="PTHR23111">
    <property type="entry name" value="ZINC FINGER PROTEIN"/>
    <property type="match status" value="1"/>
</dbReference>
<dbReference type="GO" id="GO:0003729">
    <property type="term" value="F:mRNA binding"/>
    <property type="evidence" value="ECO:0007669"/>
    <property type="project" value="TreeGrafter"/>
</dbReference>
<evidence type="ECO:0000313" key="6">
    <source>
        <dbReference type="EMBL" id="GMN51292.1"/>
    </source>
</evidence>
<evidence type="ECO:0000313" key="7">
    <source>
        <dbReference type="Proteomes" id="UP001187192"/>
    </source>
</evidence>
<evidence type="ECO:0000256" key="3">
    <source>
        <dbReference type="ARBA" id="ARBA00022833"/>
    </source>
</evidence>
<sequence length="153" mass="17786">MAARGRGKKAWSEREREEWRLEREGKRLGVREKERNGGENVERERRAINGRRIWAALGFELEFVLESEKGSECNGVGNRLQFYELLEKLTMSKVQGRWRPKSVGTTEVVMKKGDWTCPECNFMNISRNRHCLKCKAEGPEKASVDEVDLKKEV</sequence>
<name>A0AA88AIG3_FICCA</name>
<proteinExistence type="predicted"/>
<dbReference type="EMBL" id="BTGU01000037">
    <property type="protein sequence ID" value="GMN51292.1"/>
    <property type="molecule type" value="Genomic_DNA"/>
</dbReference>
<dbReference type="PANTHER" id="PTHR23111:SF40">
    <property type="entry name" value="RNA-BINDING PROTEIN INVOLVED IN HETEROCHROMATIN ASSEMBLY-RELATED"/>
    <property type="match status" value="1"/>
</dbReference>
<reference evidence="6" key="1">
    <citation type="submission" date="2023-07" db="EMBL/GenBank/DDBJ databases">
        <title>draft genome sequence of fig (Ficus carica).</title>
        <authorList>
            <person name="Takahashi T."/>
            <person name="Nishimura K."/>
        </authorList>
    </citation>
    <scope>NUCLEOTIDE SEQUENCE</scope>
</reference>
<dbReference type="Proteomes" id="UP001187192">
    <property type="component" value="Unassembled WGS sequence"/>
</dbReference>
<dbReference type="InterPro" id="IPR036443">
    <property type="entry name" value="Znf_RanBP2_sf"/>
</dbReference>
<organism evidence="6 7">
    <name type="scientific">Ficus carica</name>
    <name type="common">Common fig</name>
    <dbReference type="NCBI Taxonomy" id="3494"/>
    <lineage>
        <taxon>Eukaryota</taxon>
        <taxon>Viridiplantae</taxon>
        <taxon>Streptophyta</taxon>
        <taxon>Embryophyta</taxon>
        <taxon>Tracheophyta</taxon>
        <taxon>Spermatophyta</taxon>
        <taxon>Magnoliopsida</taxon>
        <taxon>eudicotyledons</taxon>
        <taxon>Gunneridae</taxon>
        <taxon>Pentapetalae</taxon>
        <taxon>rosids</taxon>
        <taxon>fabids</taxon>
        <taxon>Rosales</taxon>
        <taxon>Moraceae</taxon>
        <taxon>Ficeae</taxon>
        <taxon>Ficus</taxon>
    </lineage>
</organism>
<feature type="domain" description="RanBP2-type" evidence="5">
    <location>
        <begin position="111"/>
        <end position="140"/>
    </location>
</feature>